<keyword evidence="1" id="KW-0472">Membrane</keyword>
<name>A0A2T3KTG1_PHOLD</name>
<keyword evidence="1" id="KW-0812">Transmembrane</keyword>
<dbReference type="GO" id="GO:0071111">
    <property type="term" value="F:cyclic-guanylate-specific phosphodiesterase activity"/>
    <property type="evidence" value="ECO:0007669"/>
    <property type="project" value="InterPro"/>
</dbReference>
<gene>
    <name evidence="3" type="ORF">C0W93_13320</name>
</gene>
<dbReference type="RefSeq" id="WP_107185394.1">
    <property type="nucleotide sequence ID" value="NZ_JAWQGC010000008.1"/>
</dbReference>
<proteinExistence type="predicted"/>
<dbReference type="SMART" id="SM00052">
    <property type="entry name" value="EAL"/>
    <property type="match status" value="1"/>
</dbReference>
<evidence type="ECO:0000256" key="1">
    <source>
        <dbReference type="SAM" id="Phobius"/>
    </source>
</evidence>
<comment type="caution">
    <text evidence="3">The sequence shown here is derived from an EMBL/GenBank/DDBJ whole genome shotgun (WGS) entry which is preliminary data.</text>
</comment>
<dbReference type="SUPFAM" id="SSF141868">
    <property type="entry name" value="EAL domain-like"/>
    <property type="match status" value="1"/>
</dbReference>
<reference evidence="3 4" key="1">
    <citation type="submission" date="2018-03" db="EMBL/GenBank/DDBJ databases">
        <title>Whole genome sequencing of Histamine producing bacteria.</title>
        <authorList>
            <person name="Butler K."/>
        </authorList>
    </citation>
    <scope>NUCLEOTIDE SEQUENCE [LARGE SCALE GENOMIC DNA]</scope>
    <source>
        <strain evidence="3 4">Res.4.1</strain>
    </source>
</reference>
<dbReference type="Gene3D" id="3.20.20.450">
    <property type="entry name" value="EAL domain"/>
    <property type="match status" value="1"/>
</dbReference>
<dbReference type="PANTHER" id="PTHR33121:SF56">
    <property type="entry name" value="SIGNALLING PROTEIN WITH EAL AND C2 DOMAINS"/>
    <property type="match status" value="1"/>
</dbReference>
<keyword evidence="1" id="KW-1133">Transmembrane helix</keyword>
<dbReference type="CDD" id="cd01948">
    <property type="entry name" value="EAL"/>
    <property type="match status" value="1"/>
</dbReference>
<dbReference type="InterPro" id="IPR001633">
    <property type="entry name" value="EAL_dom"/>
</dbReference>
<feature type="transmembrane region" description="Helical" evidence="1">
    <location>
        <begin position="220"/>
        <end position="240"/>
    </location>
</feature>
<dbReference type="PROSITE" id="PS50883">
    <property type="entry name" value="EAL"/>
    <property type="match status" value="1"/>
</dbReference>
<dbReference type="InterPro" id="IPR050706">
    <property type="entry name" value="Cyclic-di-GMP_PDE-like"/>
</dbReference>
<dbReference type="Pfam" id="PF00563">
    <property type="entry name" value="EAL"/>
    <property type="match status" value="1"/>
</dbReference>
<dbReference type="PANTHER" id="PTHR33121">
    <property type="entry name" value="CYCLIC DI-GMP PHOSPHODIESTERASE PDEF"/>
    <property type="match status" value="1"/>
</dbReference>
<accession>A0A2T3KTG1</accession>
<feature type="transmembrane region" description="Helical" evidence="1">
    <location>
        <begin position="12"/>
        <end position="34"/>
    </location>
</feature>
<feature type="domain" description="EAL" evidence="2">
    <location>
        <begin position="245"/>
        <end position="497"/>
    </location>
</feature>
<dbReference type="Proteomes" id="UP000240530">
    <property type="component" value="Unassembled WGS sequence"/>
</dbReference>
<protein>
    <recommendedName>
        <fullName evidence="2">EAL domain-containing protein</fullName>
    </recommendedName>
</protein>
<dbReference type="EMBL" id="PYNS01000015">
    <property type="protein sequence ID" value="PSV09864.1"/>
    <property type="molecule type" value="Genomic_DNA"/>
</dbReference>
<dbReference type="AlphaFoldDB" id="A0A2T3KTG1"/>
<organism evidence="3 4">
    <name type="scientific">Photobacterium leiognathi subsp. mandapamensis</name>
    <name type="common">Photobacterium mandapamensis</name>
    <dbReference type="NCBI Taxonomy" id="48408"/>
    <lineage>
        <taxon>Bacteria</taxon>
        <taxon>Pseudomonadati</taxon>
        <taxon>Pseudomonadota</taxon>
        <taxon>Gammaproteobacteria</taxon>
        <taxon>Vibrionales</taxon>
        <taxon>Vibrionaceae</taxon>
        <taxon>Photobacterium</taxon>
    </lineage>
</organism>
<evidence type="ECO:0000313" key="4">
    <source>
        <dbReference type="Proteomes" id="UP000240530"/>
    </source>
</evidence>
<dbReference type="InterPro" id="IPR035919">
    <property type="entry name" value="EAL_sf"/>
</dbReference>
<evidence type="ECO:0000313" key="3">
    <source>
        <dbReference type="EMBL" id="PSV09864.1"/>
    </source>
</evidence>
<sequence>MINVTTRWKKSGFYFVISLFIIYLLSNLIAFQIFKYNAIERIATFQHLNHGRYDKISKDIEHLVSRLSLTCDKRDINIIRDFASSSNNIRIIQLITNHKLCSIYGKKPAVTDYYSKKKAIQSGKLSIHNYTNNQLIFNYQINPKSKISVVSESIDPFYINHMISNENISIFIECNNQKLKLSHNSGYISKLYSFKYKLDNGYTLVISINEKGINNIKKEYLYIFILLGIICFLLCLAFALNHDKNKSIQQLIQQGLNKGEFIPYYQPIINSKTQQLVGCEVLVRWKRCNGEIFPPYLFIKNVENCHLIYPMTKSILQQVLADFTQVQVDDNFCASINVTPQQLENPQFMAECINIIESQKTHCPNIALEVTERMKFTDIDKAKSVMTHLSDYGIKLKLDDAGTGFGGFSYLQTLPLDTIKIDKMFIDTIGTNDMKRDILKAIINFGHETKLEMIAEGVETQQQVDYLAKKNVHIIQGYLYAKPMPFCKFKQYIKQFSHN</sequence>
<evidence type="ECO:0000259" key="2">
    <source>
        <dbReference type="PROSITE" id="PS50883"/>
    </source>
</evidence>